<gene>
    <name evidence="2" type="ORF">P3TCK_14183</name>
</gene>
<dbReference type="Proteomes" id="UP000003789">
    <property type="component" value="Unassembled WGS sequence"/>
</dbReference>
<feature type="signal peptide" evidence="1">
    <location>
        <begin position="1"/>
        <end position="20"/>
    </location>
</feature>
<name>Q1Z319_9GAMM</name>
<evidence type="ECO:0000313" key="3">
    <source>
        <dbReference type="Proteomes" id="UP000003789"/>
    </source>
</evidence>
<accession>Q1Z319</accession>
<dbReference type="OrthoDB" id="5864618at2"/>
<feature type="chain" id="PRO_5004198579" description="Outer membrane protein beta-barrel domain-containing protein" evidence="1">
    <location>
        <begin position="21"/>
        <end position="203"/>
    </location>
</feature>
<dbReference type="AlphaFoldDB" id="Q1Z319"/>
<dbReference type="HOGENOM" id="CLU_1347877_0_0_6"/>
<evidence type="ECO:0000256" key="1">
    <source>
        <dbReference type="SAM" id="SignalP"/>
    </source>
</evidence>
<sequence length="203" mass="22497">MRLINTVMLLTSLPIFSVYAKEDSQENIDMSDPTAVYSAVGISLNSEQNVDISGSVAWDNNQLLVETNNGANSLGLTYAYMEEGSGLYAEADINTDLRSYSVGGVTTLEATDCLKFYPVAMLGFINDETTEDSTAITTLGTYTRYTIGKGLHLGLDAFYILGTQGYDDYAVDAFLGYQYQRHRLRLGIDQDEEIELEYKIAFF</sequence>
<evidence type="ECO:0000313" key="2">
    <source>
        <dbReference type="EMBL" id="EAS42970.1"/>
    </source>
</evidence>
<reference evidence="2 3" key="1">
    <citation type="submission" date="2006-03" db="EMBL/GenBank/DDBJ databases">
        <authorList>
            <person name="Bartlett D.H."/>
            <person name="Valle G."/>
            <person name="Lauro F.M."/>
            <person name="Vezzi A."/>
            <person name="Simonato F."/>
            <person name="Eloe E."/>
            <person name="Vitulo N."/>
            <person name="Stratton T.K."/>
            <person name="D'angelo M."/>
            <person name="Ferriera S."/>
            <person name="Johnson J."/>
            <person name="Kravitz S."/>
            <person name="Beeson K."/>
            <person name="Sutton G."/>
            <person name="Rogers Y."/>
            <person name="Friedman R."/>
            <person name="Frazier M."/>
            <person name="Venter J.C."/>
        </authorList>
    </citation>
    <scope>NUCLEOTIDE SEQUENCE [LARGE SCALE GENOMIC DNA]</scope>
    <source>
        <strain evidence="2 3">3TCK</strain>
    </source>
</reference>
<proteinExistence type="predicted"/>
<protein>
    <recommendedName>
        <fullName evidence="4">Outer membrane protein beta-barrel domain-containing protein</fullName>
    </recommendedName>
</protein>
<dbReference type="EMBL" id="AAPH01000015">
    <property type="protein sequence ID" value="EAS42970.1"/>
    <property type="molecule type" value="Genomic_DNA"/>
</dbReference>
<comment type="caution">
    <text evidence="2">The sequence shown here is derived from an EMBL/GenBank/DDBJ whole genome shotgun (WGS) entry which is preliminary data.</text>
</comment>
<keyword evidence="1" id="KW-0732">Signal</keyword>
<organism evidence="2 3">
    <name type="scientific">Photobacterium profundum 3TCK</name>
    <dbReference type="NCBI Taxonomy" id="314280"/>
    <lineage>
        <taxon>Bacteria</taxon>
        <taxon>Pseudomonadati</taxon>
        <taxon>Pseudomonadota</taxon>
        <taxon>Gammaproteobacteria</taxon>
        <taxon>Vibrionales</taxon>
        <taxon>Vibrionaceae</taxon>
        <taxon>Photobacterium</taxon>
    </lineage>
</organism>
<dbReference type="RefSeq" id="WP_006230733.1">
    <property type="nucleotide sequence ID" value="NZ_CH724135.1"/>
</dbReference>
<evidence type="ECO:0008006" key="4">
    <source>
        <dbReference type="Google" id="ProtNLM"/>
    </source>
</evidence>